<reference evidence="2" key="1">
    <citation type="submission" date="2021-10" db="EMBL/GenBank/DDBJ databases">
        <authorList>
            <person name="Dean J.D."/>
            <person name="Kim M.K."/>
            <person name="Newey C.N."/>
            <person name="Stoker T.S."/>
            <person name="Thompson D.W."/>
            <person name="Grose J.H."/>
        </authorList>
    </citation>
    <scope>NUCLEOTIDE SEQUENCE</scope>
    <source>
        <strain evidence="2">BT178</strain>
    </source>
</reference>
<organism evidence="2 3">
    <name type="scientific">Hymenobacter lucidus</name>
    <dbReference type="NCBI Taxonomy" id="2880930"/>
    <lineage>
        <taxon>Bacteria</taxon>
        <taxon>Pseudomonadati</taxon>
        <taxon>Bacteroidota</taxon>
        <taxon>Cytophagia</taxon>
        <taxon>Cytophagales</taxon>
        <taxon>Hymenobacteraceae</taxon>
        <taxon>Hymenobacter</taxon>
    </lineage>
</organism>
<keyword evidence="3" id="KW-1185">Reference proteome</keyword>
<evidence type="ECO:0008006" key="4">
    <source>
        <dbReference type="Google" id="ProtNLM"/>
    </source>
</evidence>
<dbReference type="Proteomes" id="UP001165296">
    <property type="component" value="Unassembled WGS sequence"/>
</dbReference>
<evidence type="ECO:0000256" key="1">
    <source>
        <dbReference type="SAM" id="SignalP"/>
    </source>
</evidence>
<sequence length="190" mass="21814">MYRLLLLCLLAFPLRGHAQWAVTEWVETRIDEHLVVQLPYVTLPDPDTKAPGTQSFVTETESIILLAGSVDLRYLPKYNPNGVVTLETLNKSFNRLIRHQSKKLKSAAFKMESQGNVIFAKTPARAVRYSYLDEVREQPAYFDMIFLWRGDTIYLFGCGYRLPETNDAVQDRKHFLQSVVFDATLPGKEL</sequence>
<gene>
    <name evidence="2" type="ORF">LGH74_17580</name>
</gene>
<accession>A0ABS8AUC5</accession>
<dbReference type="RefSeq" id="WP_226177633.1">
    <property type="nucleotide sequence ID" value="NZ_JAJADR010000005.1"/>
</dbReference>
<keyword evidence="1" id="KW-0732">Signal</keyword>
<evidence type="ECO:0000313" key="3">
    <source>
        <dbReference type="Proteomes" id="UP001165296"/>
    </source>
</evidence>
<feature type="signal peptide" evidence="1">
    <location>
        <begin position="1"/>
        <end position="18"/>
    </location>
</feature>
<dbReference type="EMBL" id="JAJADR010000005">
    <property type="protein sequence ID" value="MCB2409805.1"/>
    <property type="molecule type" value="Genomic_DNA"/>
</dbReference>
<protein>
    <recommendedName>
        <fullName evidence="4">DUF1795 domain-containing protein</fullName>
    </recommendedName>
</protein>
<name>A0ABS8AUC5_9BACT</name>
<proteinExistence type="predicted"/>
<feature type="chain" id="PRO_5045994183" description="DUF1795 domain-containing protein" evidence="1">
    <location>
        <begin position="19"/>
        <end position="190"/>
    </location>
</feature>
<comment type="caution">
    <text evidence="2">The sequence shown here is derived from an EMBL/GenBank/DDBJ whole genome shotgun (WGS) entry which is preliminary data.</text>
</comment>
<evidence type="ECO:0000313" key="2">
    <source>
        <dbReference type="EMBL" id="MCB2409805.1"/>
    </source>
</evidence>